<dbReference type="RefSeq" id="WP_041907480.1">
    <property type="nucleotide sequence ID" value="NZ_CP009920.1"/>
</dbReference>
<dbReference type="EMBL" id="CP009920">
    <property type="protein sequence ID" value="AJI23838.1"/>
    <property type="molecule type" value="Genomic_DNA"/>
</dbReference>
<name>A0A0B6AT10_PRIM2</name>
<dbReference type="AlphaFoldDB" id="A0A0B6AT10"/>
<feature type="region of interest" description="Disordered" evidence="1">
    <location>
        <begin position="162"/>
        <end position="201"/>
    </location>
</feature>
<reference evidence="2 3" key="1">
    <citation type="journal article" date="2015" name="Genome Announc.">
        <title>Complete genome sequences for 35 biothreat assay-relevant bacillus species.</title>
        <authorList>
            <person name="Johnson S.L."/>
            <person name="Daligault H.E."/>
            <person name="Davenport K.W."/>
            <person name="Jaissle J."/>
            <person name="Frey K.G."/>
            <person name="Ladner J.T."/>
            <person name="Broomall S.M."/>
            <person name="Bishop-Lilly K.A."/>
            <person name="Bruce D.C."/>
            <person name="Gibbons H.S."/>
            <person name="Coyne S.R."/>
            <person name="Lo C.C."/>
            <person name="Meincke L."/>
            <person name="Munk A.C."/>
            <person name="Koroleva G.I."/>
            <person name="Rosenzweig C.N."/>
            <person name="Palacios G.F."/>
            <person name="Redden C.L."/>
            <person name="Minogue T.D."/>
            <person name="Chain P.S."/>
        </authorList>
    </citation>
    <scope>NUCLEOTIDE SEQUENCE [LARGE SCALE GENOMIC DNA]</scope>
    <source>
        <strain evidence="3">ATCC 14581 / DSM 32 / JCM 2506 / NBRC 15308 / NCIMB 9376 / NCTC 10342 / NRRL B-14308 / VKM B-512</strain>
    </source>
</reference>
<evidence type="ECO:0000256" key="1">
    <source>
        <dbReference type="SAM" id="MobiDB-lite"/>
    </source>
</evidence>
<gene>
    <name evidence="2" type="ORF">BG04_1465</name>
</gene>
<accession>A0A0B6AT10</accession>
<feature type="compositionally biased region" description="Basic and acidic residues" evidence="1">
    <location>
        <begin position="171"/>
        <end position="190"/>
    </location>
</feature>
<protein>
    <submittedName>
        <fullName evidence="2">Uncharacterized protein</fullName>
    </submittedName>
</protein>
<proteinExistence type="predicted"/>
<evidence type="ECO:0000313" key="2">
    <source>
        <dbReference type="EMBL" id="AJI23838.1"/>
    </source>
</evidence>
<dbReference type="Proteomes" id="UP000031829">
    <property type="component" value="Chromosome"/>
</dbReference>
<dbReference type="KEGG" id="bmeg:BG04_1465"/>
<organism evidence="2 3">
    <name type="scientific">Priestia megaterium (strain ATCC 14581 / DSM 32 / CCUG 1817 / JCM 2506 / NBRC 15308 / NCIMB 9376 / NCTC 10342 / NRRL B-14308 / VKM B-512 / Ford 19)</name>
    <name type="common">Bacillus megaterium</name>
    <dbReference type="NCBI Taxonomy" id="1348623"/>
    <lineage>
        <taxon>Bacteria</taxon>
        <taxon>Bacillati</taxon>
        <taxon>Bacillota</taxon>
        <taxon>Bacilli</taxon>
        <taxon>Bacillales</taxon>
        <taxon>Bacillaceae</taxon>
        <taxon>Priestia</taxon>
    </lineage>
</organism>
<feature type="compositionally biased region" description="Polar residues" evidence="1">
    <location>
        <begin position="191"/>
        <end position="201"/>
    </location>
</feature>
<evidence type="ECO:0000313" key="3">
    <source>
        <dbReference type="Proteomes" id="UP000031829"/>
    </source>
</evidence>
<dbReference type="GeneID" id="93644936"/>
<sequence>MLEVGMSVDVFSQFMTGAGKIIHISNESYYLIQVELDKPDADGHKMCRFNHAEVKPQEEGVKQPVDAEYLTVELIKVIHGHSTLKIGECFTAKPTKQNKSTHYYLYEDDKFRGCFPVSHFRTFTLSDVVRRTKRPKQSDLNEVKEKVTELDKRAEKEIKQYDKPQLTLIENKPKAEKPQKKEKNHFRQMEQEGQTSIFDFI</sequence>
<dbReference type="HOGENOM" id="CLU_1358200_0_0_9"/>